<dbReference type="PROSITE" id="PS50949">
    <property type="entry name" value="HTH_GNTR"/>
    <property type="match status" value="1"/>
</dbReference>
<protein>
    <submittedName>
        <fullName evidence="7">GntR family transcriptional regulator</fullName>
    </submittedName>
</protein>
<dbReference type="InterPro" id="IPR051446">
    <property type="entry name" value="HTH_trans_reg/aminotransferase"/>
</dbReference>
<dbReference type="InterPro" id="IPR036390">
    <property type="entry name" value="WH_DNA-bd_sf"/>
</dbReference>
<dbReference type="SUPFAM" id="SSF46785">
    <property type="entry name" value="Winged helix' DNA-binding domain"/>
    <property type="match status" value="1"/>
</dbReference>
<keyword evidence="8" id="KW-1185">Reference proteome</keyword>
<dbReference type="InterPro" id="IPR015421">
    <property type="entry name" value="PyrdxlP-dep_Trfase_major"/>
</dbReference>
<keyword evidence="5" id="KW-0804">Transcription</keyword>
<dbReference type="InterPro" id="IPR036388">
    <property type="entry name" value="WH-like_DNA-bd_sf"/>
</dbReference>
<evidence type="ECO:0000313" key="7">
    <source>
        <dbReference type="EMBL" id="TQM57243.1"/>
    </source>
</evidence>
<comment type="caution">
    <text evidence="7">The sequence shown here is derived from an EMBL/GenBank/DDBJ whole genome shotgun (WGS) entry which is preliminary data.</text>
</comment>
<dbReference type="CDD" id="cd00609">
    <property type="entry name" value="AAT_like"/>
    <property type="match status" value="1"/>
</dbReference>
<dbReference type="SMART" id="SM00345">
    <property type="entry name" value="HTH_GNTR"/>
    <property type="match status" value="1"/>
</dbReference>
<evidence type="ECO:0000259" key="6">
    <source>
        <dbReference type="PROSITE" id="PS50949"/>
    </source>
</evidence>
<dbReference type="GO" id="GO:0030170">
    <property type="term" value="F:pyridoxal phosphate binding"/>
    <property type="evidence" value="ECO:0007669"/>
    <property type="project" value="InterPro"/>
</dbReference>
<dbReference type="InterPro" id="IPR004839">
    <property type="entry name" value="Aminotransferase_I/II_large"/>
</dbReference>
<evidence type="ECO:0000256" key="3">
    <source>
        <dbReference type="ARBA" id="ARBA00023015"/>
    </source>
</evidence>
<evidence type="ECO:0000256" key="4">
    <source>
        <dbReference type="ARBA" id="ARBA00023125"/>
    </source>
</evidence>
<dbReference type="Pfam" id="PF00392">
    <property type="entry name" value="GntR"/>
    <property type="match status" value="1"/>
</dbReference>
<dbReference type="Pfam" id="PF00155">
    <property type="entry name" value="Aminotran_1_2"/>
    <property type="match status" value="1"/>
</dbReference>
<evidence type="ECO:0000256" key="1">
    <source>
        <dbReference type="ARBA" id="ARBA00005384"/>
    </source>
</evidence>
<dbReference type="GO" id="GO:0003700">
    <property type="term" value="F:DNA-binding transcription factor activity"/>
    <property type="evidence" value="ECO:0007669"/>
    <property type="project" value="InterPro"/>
</dbReference>
<dbReference type="Proteomes" id="UP000316747">
    <property type="component" value="Unassembled WGS sequence"/>
</dbReference>
<keyword evidence="2" id="KW-0663">Pyridoxal phosphate</keyword>
<dbReference type="SUPFAM" id="SSF53383">
    <property type="entry name" value="PLP-dependent transferases"/>
    <property type="match status" value="1"/>
</dbReference>
<proteinExistence type="inferred from homology"/>
<evidence type="ECO:0000313" key="8">
    <source>
        <dbReference type="Proteomes" id="UP000316747"/>
    </source>
</evidence>
<dbReference type="InterPro" id="IPR000524">
    <property type="entry name" value="Tscrpt_reg_HTH_GntR"/>
</dbReference>
<dbReference type="Gene3D" id="1.10.10.10">
    <property type="entry name" value="Winged helix-like DNA-binding domain superfamily/Winged helix DNA-binding domain"/>
    <property type="match status" value="1"/>
</dbReference>
<reference evidence="7 8" key="1">
    <citation type="submission" date="2019-06" db="EMBL/GenBank/DDBJ databases">
        <title>Genome sequencing of plant associated microbes to promote plant fitness in Sorghum bicolor and Oryza sativa.</title>
        <authorList>
            <person name="Coleman-Derr D."/>
        </authorList>
    </citation>
    <scope>NUCLEOTIDE SEQUENCE [LARGE SCALE GENOMIC DNA]</scope>
    <source>
        <strain evidence="7 8">KV-663</strain>
    </source>
</reference>
<evidence type="ECO:0000256" key="2">
    <source>
        <dbReference type="ARBA" id="ARBA00022898"/>
    </source>
</evidence>
<dbReference type="GO" id="GO:0003677">
    <property type="term" value="F:DNA binding"/>
    <property type="evidence" value="ECO:0007669"/>
    <property type="project" value="UniProtKB-KW"/>
</dbReference>
<name>A0A543HG25_9MICO</name>
<dbReference type="InterPro" id="IPR015424">
    <property type="entry name" value="PyrdxlP-dep_Trfase"/>
</dbReference>
<comment type="similarity">
    <text evidence="1">In the C-terminal section; belongs to the class-I pyridoxal-phosphate-dependent aminotransferase family.</text>
</comment>
<gene>
    <name evidence="7" type="ORF">FBY41_4064</name>
</gene>
<dbReference type="AlphaFoldDB" id="A0A543HG25"/>
<organism evidence="7 8">
    <name type="scientific">Humibacillus xanthopallidus</name>
    <dbReference type="NCBI Taxonomy" id="412689"/>
    <lineage>
        <taxon>Bacteria</taxon>
        <taxon>Bacillati</taxon>
        <taxon>Actinomycetota</taxon>
        <taxon>Actinomycetes</taxon>
        <taxon>Micrococcales</taxon>
        <taxon>Intrasporangiaceae</taxon>
        <taxon>Humibacillus</taxon>
    </lineage>
</organism>
<dbReference type="Gene3D" id="3.40.640.10">
    <property type="entry name" value="Type I PLP-dependent aspartate aminotransferase-like (Major domain)"/>
    <property type="match status" value="1"/>
</dbReference>
<dbReference type="PANTHER" id="PTHR46577">
    <property type="entry name" value="HTH-TYPE TRANSCRIPTIONAL REGULATORY PROTEIN GABR"/>
    <property type="match status" value="1"/>
</dbReference>
<evidence type="ECO:0000256" key="5">
    <source>
        <dbReference type="ARBA" id="ARBA00023163"/>
    </source>
</evidence>
<sequence>MHVELTGSGDRAAQIYAQLRQAILDGRLDGGDRVPASRDLATTLGVARGTVTAAYDRLVAEEFLVSRRGAGTFVVQGCSLAASQTGAHPARTARHGAVRPAAVWQRETQPVRGPDGAAYDFSLGVPDTTLFPYATWRRLVTAHLRSGRVDRGTYDSSGHPRLQAEIARYAGLARSVLASGDDVVVTAGAQQALDLVARVVLDPGAVVAVEDPGYEAAHRLLETHRAVVHAVPVDDEGLVVDALPAGARLVHVTPSHQFPTGVTMSRARRNALLEWAARHDALIVEDDYDSEFRFADRPLEPLQSLDRDGRVVYIGSFSKSLLPALRIGYAIAPVSLQPALREARRVTVWNGDAATQSALADFLAEGHHAAHVRRASKIYRERRDELVASLGARLEPWLRVVPSAAGLHVTTLLRDPGSSDVAVAEVARSAGVFVDTLSTRHRGTDPRHGLAFGLGGVAAPDIDPAIALVQRALESALTPERRRRPSDG</sequence>
<dbReference type="CDD" id="cd07377">
    <property type="entry name" value="WHTH_GntR"/>
    <property type="match status" value="1"/>
</dbReference>
<feature type="domain" description="HTH gntR-type" evidence="6">
    <location>
        <begin position="9"/>
        <end position="77"/>
    </location>
</feature>
<keyword evidence="3" id="KW-0805">Transcription regulation</keyword>
<dbReference type="PANTHER" id="PTHR46577:SF1">
    <property type="entry name" value="HTH-TYPE TRANSCRIPTIONAL REGULATORY PROTEIN GABR"/>
    <property type="match status" value="1"/>
</dbReference>
<accession>A0A543HG25</accession>
<keyword evidence="4" id="KW-0238">DNA-binding</keyword>
<dbReference type="EMBL" id="VFPM01000004">
    <property type="protein sequence ID" value="TQM57243.1"/>
    <property type="molecule type" value="Genomic_DNA"/>
</dbReference>